<feature type="transmembrane region" description="Helical" evidence="1">
    <location>
        <begin position="14"/>
        <end position="35"/>
    </location>
</feature>
<organism evidence="2 3">
    <name type="scientific">Mesorhizobium japonicum R7A</name>
    <dbReference type="NCBI Taxonomy" id="935547"/>
    <lineage>
        <taxon>Bacteria</taxon>
        <taxon>Pseudomonadati</taxon>
        <taxon>Pseudomonadota</taxon>
        <taxon>Alphaproteobacteria</taxon>
        <taxon>Hyphomicrobiales</taxon>
        <taxon>Phyllobacteriaceae</taxon>
        <taxon>Mesorhizobium</taxon>
    </lineage>
</organism>
<accession>A0ABX6N173</accession>
<sequence>MPVAVEAVWTSKEIILAIIATGLISALAGWVADFVKERWSEKRSARYAAMRCAIAFESYAADCWNNANMSEGHFHMAEEAYSESLPPAPVIPEDIDWRSVDPILADAVLSFMTSSKIAESEAAYARVYEGNPFDFDDATRMLGRRALEISSKLRSRYGMRPSAEYEKMHKRLKGSG</sequence>
<dbReference type="RefSeq" id="WP_152536178.1">
    <property type="nucleotide sequence ID" value="NZ_CP033366.1"/>
</dbReference>
<dbReference type="GeneID" id="66686343"/>
<evidence type="ECO:0008006" key="4">
    <source>
        <dbReference type="Google" id="ProtNLM"/>
    </source>
</evidence>
<keyword evidence="1" id="KW-1133">Transmembrane helix</keyword>
<keyword evidence="1" id="KW-0812">Transmembrane</keyword>
<proteinExistence type="predicted"/>
<reference evidence="2 3" key="1">
    <citation type="submission" date="2020-04" db="EMBL/GenBank/DDBJ databases">
        <title>Mesorhizobium japonicum R7A epigenetic regulation of quorum sensing and ICE transfer.</title>
        <authorList>
            <person name="Ramsay J.P."/>
            <person name="Colombi E."/>
            <person name="Perry B.J."/>
            <person name="Staltari A."/>
        </authorList>
    </citation>
    <scope>NUCLEOTIDE SEQUENCE [LARGE SCALE GENOMIC DNA]</scope>
    <source>
        <strain evidence="2 3">R7A</strain>
    </source>
</reference>
<evidence type="ECO:0000313" key="2">
    <source>
        <dbReference type="EMBL" id="QJF04838.1"/>
    </source>
</evidence>
<evidence type="ECO:0000313" key="3">
    <source>
        <dbReference type="Proteomes" id="UP000500892"/>
    </source>
</evidence>
<name>A0ABX6N173_9HYPH</name>
<gene>
    <name evidence="2" type="ORF">R7A2020_30345</name>
</gene>
<keyword evidence="3" id="KW-1185">Reference proteome</keyword>
<evidence type="ECO:0000256" key="1">
    <source>
        <dbReference type="SAM" id="Phobius"/>
    </source>
</evidence>
<keyword evidence="1" id="KW-0472">Membrane</keyword>
<dbReference type="EMBL" id="CP051772">
    <property type="protein sequence ID" value="QJF04838.1"/>
    <property type="molecule type" value="Genomic_DNA"/>
</dbReference>
<protein>
    <recommendedName>
        <fullName evidence="4">DUF4760 domain-containing protein</fullName>
    </recommendedName>
</protein>
<dbReference type="Proteomes" id="UP000500892">
    <property type="component" value="Chromosome"/>
</dbReference>